<protein>
    <submittedName>
        <fullName evidence="1">ArsR family transcriptional regulator</fullName>
    </submittedName>
</protein>
<dbReference type="CDD" id="cd00090">
    <property type="entry name" value="HTH_ARSR"/>
    <property type="match status" value="1"/>
</dbReference>
<evidence type="ECO:0000313" key="1">
    <source>
        <dbReference type="EMBL" id="MBL0706688.1"/>
    </source>
</evidence>
<evidence type="ECO:0000313" key="2">
    <source>
        <dbReference type="Proteomes" id="UP000639051"/>
    </source>
</evidence>
<name>A0ABS1K578_9MICC</name>
<comment type="caution">
    <text evidence="1">The sequence shown here is derived from an EMBL/GenBank/DDBJ whole genome shotgun (WGS) entry which is preliminary data.</text>
</comment>
<dbReference type="InterPro" id="IPR036388">
    <property type="entry name" value="WH-like_DNA-bd_sf"/>
</dbReference>
<dbReference type="Proteomes" id="UP000639051">
    <property type="component" value="Unassembled WGS sequence"/>
</dbReference>
<keyword evidence="2" id="KW-1185">Reference proteome</keyword>
<organism evidence="1 2">
    <name type="scientific">Sinomonas cellulolyticus</name>
    <dbReference type="NCBI Taxonomy" id="2801916"/>
    <lineage>
        <taxon>Bacteria</taxon>
        <taxon>Bacillati</taxon>
        <taxon>Actinomycetota</taxon>
        <taxon>Actinomycetes</taxon>
        <taxon>Micrococcales</taxon>
        <taxon>Micrococcaceae</taxon>
        <taxon>Sinomonas</taxon>
    </lineage>
</organism>
<dbReference type="RefSeq" id="WP_189694620.1">
    <property type="nucleotide sequence ID" value="NZ_BNCM01000012.1"/>
</dbReference>
<dbReference type="Gene3D" id="1.10.10.10">
    <property type="entry name" value="Winged helix-like DNA-binding domain superfamily/Winged helix DNA-binding domain"/>
    <property type="match status" value="1"/>
</dbReference>
<reference evidence="1 2" key="1">
    <citation type="submission" date="2021-01" db="EMBL/GenBank/DDBJ databases">
        <title>Genome public.</title>
        <authorList>
            <person name="Liu C."/>
            <person name="Sun Q."/>
        </authorList>
    </citation>
    <scope>NUCLEOTIDE SEQUENCE [LARGE SCALE GENOMIC DNA]</scope>
    <source>
        <strain evidence="1 2">JC656</strain>
    </source>
</reference>
<proteinExistence type="predicted"/>
<dbReference type="Pfam" id="PF12840">
    <property type="entry name" value="HTH_20"/>
    <property type="match status" value="1"/>
</dbReference>
<gene>
    <name evidence="1" type="ORF">JJE72_14430</name>
</gene>
<sequence length="250" mass="25248">MEKTSLGPQPASPGPALPLSGARAAILDLLRAAGGPRTVEELAGETGQHPNTVREHLEALVGAGRAELVDGPPLGEGRRGRPAKHYRAVERPESVGYAGLAGVLASEVARLAPDPERAGVEAGRSWARRTLGAAVHSGAAQGDAAGGGTAGSTPAAAVPAADARRRVLAELDELGFGVEEPQSRGARAKGTVRLVACPLLAAAKDEPGVVCSVHAGLVEESLRLLGHPELGSALEPFAEPGACLLTIGRA</sequence>
<dbReference type="SUPFAM" id="SSF46785">
    <property type="entry name" value="Winged helix' DNA-binding domain"/>
    <property type="match status" value="1"/>
</dbReference>
<dbReference type="EMBL" id="JAERRC010000035">
    <property type="protein sequence ID" value="MBL0706688.1"/>
    <property type="molecule type" value="Genomic_DNA"/>
</dbReference>
<dbReference type="InterPro" id="IPR011991">
    <property type="entry name" value="ArsR-like_HTH"/>
</dbReference>
<accession>A0ABS1K578</accession>
<dbReference type="InterPro" id="IPR036390">
    <property type="entry name" value="WH_DNA-bd_sf"/>
</dbReference>